<proteinExistence type="predicted"/>
<dbReference type="EMBL" id="MJBS01000001">
    <property type="protein sequence ID" value="OHF04607.1"/>
    <property type="molecule type" value="Genomic_DNA"/>
</dbReference>
<dbReference type="GeneID" id="34553246"/>
<dbReference type="Proteomes" id="UP000176998">
    <property type="component" value="Unassembled WGS sequence"/>
</dbReference>
<protein>
    <submittedName>
        <fullName evidence="2">Uncharacterized protein</fullName>
    </submittedName>
</protein>
<evidence type="ECO:0000313" key="2">
    <source>
        <dbReference type="EMBL" id="OHF04607.1"/>
    </source>
</evidence>
<evidence type="ECO:0000256" key="1">
    <source>
        <dbReference type="SAM" id="MobiDB-lite"/>
    </source>
</evidence>
<feature type="region of interest" description="Disordered" evidence="1">
    <location>
        <begin position="48"/>
        <end position="70"/>
    </location>
</feature>
<organism evidence="2 3">
    <name type="scientific">Colletotrichum orchidophilum</name>
    <dbReference type="NCBI Taxonomy" id="1209926"/>
    <lineage>
        <taxon>Eukaryota</taxon>
        <taxon>Fungi</taxon>
        <taxon>Dikarya</taxon>
        <taxon>Ascomycota</taxon>
        <taxon>Pezizomycotina</taxon>
        <taxon>Sordariomycetes</taxon>
        <taxon>Hypocreomycetidae</taxon>
        <taxon>Glomerellales</taxon>
        <taxon>Glomerellaceae</taxon>
        <taxon>Colletotrichum</taxon>
    </lineage>
</organism>
<dbReference type="RefSeq" id="XP_022481741.1">
    <property type="nucleotide sequence ID" value="XM_022611736.1"/>
</dbReference>
<dbReference type="AlphaFoldDB" id="A0A1G4BTN0"/>
<gene>
    <name evidence="2" type="ORF">CORC01_00078</name>
</gene>
<name>A0A1G4BTN0_9PEZI</name>
<keyword evidence="3" id="KW-1185">Reference proteome</keyword>
<reference evidence="2 3" key="1">
    <citation type="submission" date="2016-09" db="EMBL/GenBank/DDBJ databases">
        <authorList>
            <person name="Capua I."/>
            <person name="De Benedictis P."/>
            <person name="Joannis T."/>
            <person name="Lombin L.H."/>
            <person name="Cattoli G."/>
        </authorList>
    </citation>
    <scope>NUCLEOTIDE SEQUENCE [LARGE SCALE GENOMIC DNA]</scope>
    <source>
        <strain evidence="2 3">IMI 309357</strain>
    </source>
</reference>
<feature type="region of interest" description="Disordered" evidence="1">
    <location>
        <begin position="1"/>
        <end position="22"/>
    </location>
</feature>
<sequence>MSTTSFNPSYAKSKSKQGSRASLTPALRAWKNSLHAMQLLSDGDVVFSNDSSSNLGARSRWRRRGKAPTEALRQSLPNVEEQEHDENEELTKRPDFPLARCELDRTQQTAIYPSPVSVPPISLPGRMGHHVAAWLNQQQDLEPMVPPALEALEAAQAAEVPDEGFPDSSPVLASRLPTLFRAIEDAKQSWIQAADQWKLNTLSVTEAAIAAVTSLSHRISVGRAISDTHLCTADVRRSLSQGVELMLLLAGGGIADSQHTRNAAFDCLVFETLLQASQDVFLSLSTVTVRGNSEGR</sequence>
<accession>A0A1G4BTN0</accession>
<evidence type="ECO:0000313" key="3">
    <source>
        <dbReference type="Proteomes" id="UP000176998"/>
    </source>
</evidence>
<comment type="caution">
    <text evidence="2">The sequence shown here is derived from an EMBL/GenBank/DDBJ whole genome shotgun (WGS) entry which is preliminary data.</text>
</comment>